<evidence type="ECO:0000313" key="2">
    <source>
        <dbReference type="EMBL" id="ATX77319.1"/>
    </source>
</evidence>
<keyword evidence="1" id="KW-1133">Transmembrane helix</keyword>
<evidence type="ECO:0008006" key="4">
    <source>
        <dbReference type="Google" id="ProtNLM"/>
    </source>
</evidence>
<dbReference type="EMBL" id="CP011797">
    <property type="protein sequence ID" value="ATX77319.1"/>
    <property type="molecule type" value="Genomic_DNA"/>
</dbReference>
<dbReference type="OrthoDB" id="370141at2"/>
<name>A0A2K8KTC4_9GAMM</name>
<accession>A0A2K8KTC4</accession>
<protein>
    <recommendedName>
        <fullName evidence="4">DUF2062 domain-containing protein</fullName>
    </recommendedName>
</protein>
<feature type="transmembrane region" description="Helical" evidence="1">
    <location>
        <begin position="44"/>
        <end position="72"/>
    </location>
</feature>
<dbReference type="AlphaFoldDB" id="A0A2K8KTC4"/>
<dbReference type="RefSeq" id="WP_100257590.1">
    <property type="nucleotide sequence ID" value="NZ_CP011797.1"/>
</dbReference>
<reference evidence="2 3" key="1">
    <citation type="journal article" date="2017" name="Environ. Microbiol.">
        <title>Genomic and physiological analyses of 'Reinekea forsetii' reveal a versatile opportunistic lifestyle during spring algae blooms.</title>
        <authorList>
            <person name="Avci B."/>
            <person name="Hahnke R.L."/>
            <person name="Chafee M."/>
            <person name="Fischer T."/>
            <person name="Gruber-Vodicka H."/>
            <person name="Tegetmeyer H.E."/>
            <person name="Harder J."/>
            <person name="Fuchs B.M."/>
            <person name="Amann R.I."/>
            <person name="Teeling H."/>
        </authorList>
    </citation>
    <scope>NUCLEOTIDE SEQUENCE [LARGE SCALE GENOMIC DNA]</scope>
    <source>
        <strain evidence="2 3">Hel1_31_D35</strain>
    </source>
</reference>
<organism evidence="2 3">
    <name type="scientific">Reinekea forsetii</name>
    <dbReference type="NCBI Taxonomy" id="1336806"/>
    <lineage>
        <taxon>Bacteria</taxon>
        <taxon>Pseudomonadati</taxon>
        <taxon>Pseudomonadota</taxon>
        <taxon>Gammaproteobacteria</taxon>
        <taxon>Oceanospirillales</taxon>
        <taxon>Saccharospirillaceae</taxon>
        <taxon>Reinekea</taxon>
    </lineage>
</organism>
<evidence type="ECO:0000313" key="3">
    <source>
        <dbReference type="Proteomes" id="UP000229757"/>
    </source>
</evidence>
<evidence type="ECO:0000256" key="1">
    <source>
        <dbReference type="SAM" id="Phobius"/>
    </source>
</evidence>
<feature type="transmembrane region" description="Helical" evidence="1">
    <location>
        <begin position="79"/>
        <end position="98"/>
    </location>
</feature>
<feature type="transmembrane region" description="Helical" evidence="1">
    <location>
        <begin position="21"/>
        <end position="38"/>
    </location>
</feature>
<sequence length="168" mass="19444">MISMILKLIKALNSDIGPWQIALAGALAMVIGLTPLWSVHNLVILLLAFVLRVHLASFFLFWALFTGLAYLLDPWFHQIGLYWLTQASLNGFWTNLYQQDIWQVLHFNRSITLGSLIVTLLAFAPTMLLLRWAITRYRASLMPWLNKLKLVQLLKGSRWYQLYARVND</sequence>
<dbReference type="Proteomes" id="UP000229757">
    <property type="component" value="Chromosome"/>
</dbReference>
<keyword evidence="3" id="KW-1185">Reference proteome</keyword>
<gene>
    <name evidence="2" type="ORF">REIFOR_02186</name>
</gene>
<keyword evidence="1" id="KW-0472">Membrane</keyword>
<feature type="transmembrane region" description="Helical" evidence="1">
    <location>
        <begin position="110"/>
        <end position="134"/>
    </location>
</feature>
<keyword evidence="1" id="KW-0812">Transmembrane</keyword>
<proteinExistence type="predicted"/>
<dbReference type="NCBIfam" id="TIGR03546">
    <property type="entry name" value="TIGR03546 family protein"/>
    <property type="match status" value="1"/>
</dbReference>
<dbReference type="KEGG" id="rfo:REIFOR_02186"/>
<dbReference type="InterPro" id="IPR019935">
    <property type="entry name" value="CHP03546"/>
</dbReference>